<dbReference type="GO" id="GO:0050076">
    <property type="term" value="F:maleate isomerase activity"/>
    <property type="evidence" value="ECO:0007669"/>
    <property type="project" value="UniProtKB-EC"/>
</dbReference>
<dbReference type="EC" id="5.2.1.1" evidence="1"/>
<keyword evidence="2" id="KW-1185">Reference proteome</keyword>
<dbReference type="KEGG" id="ado:A6F68_02581"/>
<dbReference type="InterPro" id="IPR053714">
    <property type="entry name" value="Iso_Racemase_Enz_sf"/>
</dbReference>
<organism evidence="1 2">
    <name type="scientific">Tsuneonella dongtanensis</name>
    <dbReference type="NCBI Taxonomy" id="692370"/>
    <lineage>
        <taxon>Bacteria</taxon>
        <taxon>Pseudomonadati</taxon>
        <taxon>Pseudomonadota</taxon>
        <taxon>Alphaproteobacteria</taxon>
        <taxon>Sphingomonadales</taxon>
        <taxon>Erythrobacteraceae</taxon>
        <taxon>Tsuneonella</taxon>
    </lineage>
</organism>
<gene>
    <name evidence="1" type="primary">maiA</name>
    <name evidence="1" type="ORF">A6F68_02581</name>
</gene>
<accession>A0A1B2AGC2</accession>
<dbReference type="RefSeq" id="WP_157096737.1">
    <property type="nucleotide sequence ID" value="NZ_CP016591.1"/>
</dbReference>
<dbReference type="PANTHER" id="PTHR40267">
    <property type="entry name" value="BLR3294 PROTEIN"/>
    <property type="match status" value="1"/>
</dbReference>
<dbReference type="STRING" id="692370.A6F68_02581"/>
<keyword evidence="1" id="KW-0413">Isomerase</keyword>
<evidence type="ECO:0000313" key="1">
    <source>
        <dbReference type="EMBL" id="ANY21075.1"/>
    </source>
</evidence>
<dbReference type="OrthoDB" id="483160at2"/>
<dbReference type="AlphaFoldDB" id="A0A1B2AGC2"/>
<dbReference type="Pfam" id="PF17645">
    <property type="entry name" value="Amdase"/>
    <property type="match status" value="1"/>
</dbReference>
<sequence>MTAAVLTPMANPTVEAEFRALLPPTLPWVTGRLVSDEPDSMKRLVAYAEGMAGAMRQFDSLALSAVAFACTGSSYLVGRERQAELDEAISVPVIWATDAIERRLAMLGARRIAVVSPYPPELHASGLTYWRKGGLEIVFDARVDIGSADTRAIYALGSDAANEALESARAARPDAILLSGTGMPTLPLLDPDGTPPVVSSNLCLADALVAAVGDRS</sequence>
<name>A0A1B2AGC2_9SPHN</name>
<dbReference type="PANTHER" id="PTHR40267:SF1">
    <property type="entry name" value="BLR3294 PROTEIN"/>
    <property type="match status" value="1"/>
</dbReference>
<protein>
    <submittedName>
        <fullName evidence="1">Maleate isomerase</fullName>
        <ecNumber evidence="1">5.2.1.1</ecNumber>
    </submittedName>
</protein>
<proteinExistence type="predicted"/>
<reference evidence="1 2" key="1">
    <citation type="submission" date="2016-07" db="EMBL/GenBank/DDBJ databases">
        <title>Complete genome sequence of Altererythrobacter dongtanensis KCTC 22672, a type strain with esterase isolated from tidal flat.</title>
        <authorList>
            <person name="Cheng H."/>
            <person name="Wu Y.-H."/>
            <person name="Zhou P."/>
            <person name="Huo Y.-Y."/>
            <person name="Wang C.-S."/>
            <person name="Xu X.-W."/>
        </authorList>
    </citation>
    <scope>NUCLEOTIDE SEQUENCE [LARGE SCALE GENOMIC DNA]</scope>
    <source>
        <strain evidence="1 2">KCTC 22672</strain>
    </source>
</reference>
<dbReference type="InterPro" id="IPR026286">
    <property type="entry name" value="MaiA/AMDase"/>
</dbReference>
<dbReference type="EMBL" id="CP016591">
    <property type="protein sequence ID" value="ANY21075.1"/>
    <property type="molecule type" value="Genomic_DNA"/>
</dbReference>
<evidence type="ECO:0000313" key="2">
    <source>
        <dbReference type="Proteomes" id="UP000092932"/>
    </source>
</evidence>
<dbReference type="Gene3D" id="3.40.50.12500">
    <property type="match status" value="1"/>
</dbReference>
<dbReference type="Proteomes" id="UP000092932">
    <property type="component" value="Chromosome"/>
</dbReference>